<comment type="caution">
    <text evidence="1">The sequence shown here is derived from an EMBL/GenBank/DDBJ whole genome shotgun (WGS) entry which is preliminary data.</text>
</comment>
<dbReference type="AlphaFoldDB" id="A0A9D1PW87"/>
<dbReference type="Pfam" id="PF09424">
    <property type="entry name" value="YqeY"/>
    <property type="match status" value="1"/>
</dbReference>
<dbReference type="PANTHER" id="PTHR28055:SF1">
    <property type="entry name" value="ALTERED INHERITANCE OF MITOCHONDRIA PROTEIN 41, MITOCHONDRIAL"/>
    <property type="match status" value="1"/>
</dbReference>
<dbReference type="InterPro" id="IPR019004">
    <property type="entry name" value="YqeY/Aim41"/>
</dbReference>
<reference evidence="1" key="1">
    <citation type="journal article" date="2021" name="PeerJ">
        <title>Extensive microbial diversity within the chicken gut microbiome revealed by metagenomics and culture.</title>
        <authorList>
            <person name="Gilroy R."/>
            <person name="Ravi A."/>
            <person name="Getino M."/>
            <person name="Pursley I."/>
            <person name="Horton D.L."/>
            <person name="Alikhan N.F."/>
            <person name="Baker D."/>
            <person name="Gharbi K."/>
            <person name="Hall N."/>
            <person name="Watson M."/>
            <person name="Adriaenssens E.M."/>
            <person name="Foster-Nyarko E."/>
            <person name="Jarju S."/>
            <person name="Secka A."/>
            <person name="Antonio M."/>
            <person name="Oren A."/>
            <person name="Chaudhuri R.R."/>
            <person name="La Ragione R."/>
            <person name="Hildebrand F."/>
            <person name="Pallen M.J."/>
        </authorList>
    </citation>
    <scope>NUCLEOTIDE SEQUENCE</scope>
    <source>
        <strain evidence="1">ChiHecec2B26-446</strain>
    </source>
</reference>
<dbReference type="SUPFAM" id="SSF89095">
    <property type="entry name" value="GatB/YqeY motif"/>
    <property type="match status" value="1"/>
</dbReference>
<protein>
    <submittedName>
        <fullName evidence="1">GatB/YqeY domain-containing protein</fullName>
    </submittedName>
</protein>
<organism evidence="1 2">
    <name type="scientific">Candidatus Desulfovibrio intestinipullorum</name>
    <dbReference type="NCBI Taxonomy" id="2838536"/>
    <lineage>
        <taxon>Bacteria</taxon>
        <taxon>Pseudomonadati</taxon>
        <taxon>Thermodesulfobacteriota</taxon>
        <taxon>Desulfovibrionia</taxon>
        <taxon>Desulfovibrionales</taxon>
        <taxon>Desulfovibrionaceae</taxon>
        <taxon>Desulfovibrio</taxon>
    </lineage>
</organism>
<sequence>MSLQQQIDKDYITAYKAKETVRVSVLRMLKTSVKNRLVDLCRPGGELTDEEMMDVLIKEAKQRRDSISEYNKASRPDLADKEAQELVILEGYLPKALSDEELAKAIEDMVAKVGAKGPADMGKVMGPLMKAYKGRVDGGKLSQAVKARLAAL</sequence>
<proteinExistence type="predicted"/>
<evidence type="ECO:0000313" key="2">
    <source>
        <dbReference type="Proteomes" id="UP000886752"/>
    </source>
</evidence>
<dbReference type="GO" id="GO:0016884">
    <property type="term" value="F:carbon-nitrogen ligase activity, with glutamine as amido-N-donor"/>
    <property type="evidence" value="ECO:0007669"/>
    <property type="project" value="InterPro"/>
</dbReference>
<dbReference type="Proteomes" id="UP000886752">
    <property type="component" value="Unassembled WGS sequence"/>
</dbReference>
<dbReference type="Gene3D" id="1.10.10.410">
    <property type="match status" value="1"/>
</dbReference>
<gene>
    <name evidence="1" type="ORF">H9894_02345</name>
</gene>
<dbReference type="InterPro" id="IPR003789">
    <property type="entry name" value="Asn/Gln_tRNA_amidoTrase-B-like"/>
</dbReference>
<evidence type="ECO:0000313" key="1">
    <source>
        <dbReference type="EMBL" id="HIW00015.1"/>
    </source>
</evidence>
<dbReference type="Gene3D" id="1.10.1510.10">
    <property type="entry name" value="Uncharacterised protein YqeY/AIM41 PF09424, N-terminal domain"/>
    <property type="match status" value="1"/>
</dbReference>
<reference evidence="1" key="2">
    <citation type="submission" date="2021-04" db="EMBL/GenBank/DDBJ databases">
        <authorList>
            <person name="Gilroy R."/>
        </authorList>
    </citation>
    <scope>NUCLEOTIDE SEQUENCE</scope>
    <source>
        <strain evidence="1">ChiHecec2B26-446</strain>
    </source>
</reference>
<dbReference type="InterPro" id="IPR023168">
    <property type="entry name" value="GatB_Yqey_C_2"/>
</dbReference>
<dbReference type="PANTHER" id="PTHR28055">
    <property type="entry name" value="ALTERED INHERITANCE OF MITOCHONDRIA PROTEIN 41, MITOCHONDRIAL"/>
    <property type="match status" value="1"/>
</dbReference>
<accession>A0A9D1PW87</accession>
<name>A0A9D1PW87_9BACT</name>
<dbReference type="EMBL" id="DXHV01000028">
    <property type="protein sequence ID" value="HIW00015.1"/>
    <property type="molecule type" value="Genomic_DNA"/>
</dbReference>
<dbReference type="InterPro" id="IPR042184">
    <property type="entry name" value="YqeY/Aim41_N"/>
</dbReference>